<protein>
    <submittedName>
        <fullName evidence="1">Uncharacterized protein</fullName>
    </submittedName>
</protein>
<dbReference type="EMBL" id="KK207871">
    <property type="protein sequence ID" value="EZF51297.1"/>
    <property type="molecule type" value="Genomic_DNA"/>
</dbReference>
<dbReference type="AlphaFoldDB" id="A0A022VYG0"/>
<reference evidence="1" key="1">
    <citation type="submission" date="2014-02" db="EMBL/GenBank/DDBJ databases">
        <title>The Genome Sequence of Trichophyton rubrum (morphotype fischeri) CBS 288.86.</title>
        <authorList>
            <consortium name="The Broad Institute Genomics Platform"/>
            <person name="Cuomo C.A."/>
            <person name="White T.C."/>
            <person name="Graser Y."/>
            <person name="Martinez-Rossi N."/>
            <person name="Heitman J."/>
            <person name="Young S.K."/>
            <person name="Zeng Q."/>
            <person name="Gargeya S."/>
            <person name="Abouelleil A."/>
            <person name="Alvarado L."/>
            <person name="Chapman S.B."/>
            <person name="Gainer-Dewar J."/>
            <person name="Goldberg J."/>
            <person name="Griggs A."/>
            <person name="Gujja S."/>
            <person name="Hansen M."/>
            <person name="Howarth C."/>
            <person name="Imamovic A."/>
            <person name="Larimer J."/>
            <person name="Martinez D."/>
            <person name="Murphy C."/>
            <person name="Pearson M.D."/>
            <person name="Persinoti G."/>
            <person name="Poon T."/>
            <person name="Priest M."/>
            <person name="Roberts A.D."/>
            <person name="Saif S."/>
            <person name="Shea T.D."/>
            <person name="Sykes S.N."/>
            <person name="Wortman J."/>
            <person name="Nusbaum C."/>
            <person name="Birren B."/>
        </authorList>
    </citation>
    <scope>NUCLEOTIDE SEQUENCE [LARGE SCALE GENOMIC DNA]</scope>
    <source>
        <strain evidence="1">CBS 288.86</strain>
    </source>
</reference>
<dbReference type="HOGENOM" id="CLU_2005539_0_0_1"/>
<evidence type="ECO:0000313" key="1">
    <source>
        <dbReference type="EMBL" id="EZF51297.1"/>
    </source>
</evidence>
<organism evidence="1">
    <name type="scientific">Trichophyton rubrum CBS 288.86</name>
    <dbReference type="NCBI Taxonomy" id="1215330"/>
    <lineage>
        <taxon>Eukaryota</taxon>
        <taxon>Fungi</taxon>
        <taxon>Dikarya</taxon>
        <taxon>Ascomycota</taxon>
        <taxon>Pezizomycotina</taxon>
        <taxon>Eurotiomycetes</taxon>
        <taxon>Eurotiomycetidae</taxon>
        <taxon>Onygenales</taxon>
        <taxon>Arthrodermataceae</taxon>
        <taxon>Trichophyton</taxon>
    </lineage>
</organism>
<proteinExistence type="predicted"/>
<name>A0A022VYG0_TRIRU</name>
<gene>
    <name evidence="1" type="ORF">H103_05425</name>
</gene>
<dbReference type="Proteomes" id="UP000023758">
    <property type="component" value="Unassembled WGS sequence"/>
</dbReference>
<sequence>MRGHEGCHFDSSPDLRSQLILPSLRRGFHVFTLQSRMALFSFVSYFRFVIFHSFHNATGTGMQESNTCRPVKGPGLRLVFSRGIFFPNILRLSFICLACSVHGANAHVENVSRAQHFYVGVSQE</sequence>
<accession>A0A022VYG0</accession>